<proteinExistence type="predicted"/>
<evidence type="ECO:0000313" key="3">
    <source>
        <dbReference type="Proteomes" id="UP000646548"/>
    </source>
</evidence>
<accession>A0A834KZ24</accession>
<feature type="region of interest" description="Disordered" evidence="1">
    <location>
        <begin position="81"/>
        <end position="105"/>
    </location>
</feature>
<dbReference type="Proteomes" id="UP000646548">
    <property type="component" value="Unassembled WGS sequence"/>
</dbReference>
<gene>
    <name evidence="2" type="ORF">FQA47_002413</name>
</gene>
<organism evidence="2 3">
    <name type="scientific">Oryzias melastigma</name>
    <name type="common">Marine medaka</name>
    <dbReference type="NCBI Taxonomy" id="30732"/>
    <lineage>
        <taxon>Eukaryota</taxon>
        <taxon>Metazoa</taxon>
        <taxon>Chordata</taxon>
        <taxon>Craniata</taxon>
        <taxon>Vertebrata</taxon>
        <taxon>Euteleostomi</taxon>
        <taxon>Actinopterygii</taxon>
        <taxon>Neopterygii</taxon>
        <taxon>Teleostei</taxon>
        <taxon>Neoteleostei</taxon>
        <taxon>Acanthomorphata</taxon>
        <taxon>Ovalentaria</taxon>
        <taxon>Atherinomorphae</taxon>
        <taxon>Beloniformes</taxon>
        <taxon>Adrianichthyidae</taxon>
        <taxon>Oryziinae</taxon>
        <taxon>Oryzias</taxon>
    </lineage>
</organism>
<sequence>MLGSPRVLFRRLAQLYLNGRIPSLNENPTQPVQTRVRSLIVLPSRRLFSVGRSATPGSPHLPVLRRSEMLRTGTLLHAEKHAHTVIQPPHPTSLRSRAKDHGKLS</sequence>
<dbReference type="AlphaFoldDB" id="A0A834KZ24"/>
<comment type="caution">
    <text evidence="2">The sequence shown here is derived from an EMBL/GenBank/DDBJ whole genome shotgun (WGS) entry which is preliminary data.</text>
</comment>
<reference evidence="2" key="1">
    <citation type="journal article" name="BMC Genomics">
        <title>Long-read sequencing and de novo genome assembly of marine medaka (Oryzias melastigma).</title>
        <authorList>
            <person name="Liang P."/>
            <person name="Saqib H.S.A."/>
            <person name="Ni X."/>
            <person name="Shen Y."/>
        </authorList>
    </citation>
    <scope>NUCLEOTIDE SEQUENCE</scope>
    <source>
        <strain evidence="2">Bigg-433</strain>
    </source>
</reference>
<evidence type="ECO:0000313" key="2">
    <source>
        <dbReference type="EMBL" id="KAF6735852.1"/>
    </source>
</evidence>
<protein>
    <submittedName>
        <fullName evidence="2">Uncharacterized protein</fullName>
    </submittedName>
</protein>
<evidence type="ECO:0000256" key="1">
    <source>
        <dbReference type="SAM" id="MobiDB-lite"/>
    </source>
</evidence>
<dbReference type="EMBL" id="WKFB01000100">
    <property type="protein sequence ID" value="KAF6735852.1"/>
    <property type="molecule type" value="Genomic_DNA"/>
</dbReference>
<name>A0A834KZ24_ORYME</name>